<sequence length="37" mass="4275">MDNQAGWKVVKEDKRYVVKDNDSLKKLITSITVLNPQ</sequence>
<feature type="non-terminal residue" evidence="1">
    <location>
        <position position="37"/>
    </location>
</feature>
<reference evidence="1" key="1">
    <citation type="submission" date="2018-05" db="EMBL/GenBank/DDBJ databases">
        <authorList>
            <person name="Lanie J.A."/>
            <person name="Ng W.-L."/>
            <person name="Kazmierczak K.M."/>
            <person name="Andrzejewski T.M."/>
            <person name="Davidsen T.M."/>
            <person name="Wayne K.J."/>
            <person name="Tettelin H."/>
            <person name="Glass J.I."/>
            <person name="Rusch D."/>
            <person name="Podicherti R."/>
            <person name="Tsui H.-C.T."/>
            <person name="Winkler M.E."/>
        </authorList>
    </citation>
    <scope>NUCLEOTIDE SEQUENCE</scope>
</reference>
<organism evidence="1">
    <name type="scientific">marine metagenome</name>
    <dbReference type="NCBI Taxonomy" id="408172"/>
    <lineage>
        <taxon>unclassified sequences</taxon>
        <taxon>metagenomes</taxon>
        <taxon>ecological metagenomes</taxon>
    </lineage>
</organism>
<gene>
    <name evidence="1" type="ORF">METZ01_LOCUS331938</name>
</gene>
<accession>A0A382Q0F9</accession>
<proteinExistence type="predicted"/>
<dbReference type="AlphaFoldDB" id="A0A382Q0F9"/>
<dbReference type="EMBL" id="UINC01111112">
    <property type="protein sequence ID" value="SVC79084.1"/>
    <property type="molecule type" value="Genomic_DNA"/>
</dbReference>
<protein>
    <submittedName>
        <fullName evidence="1">Uncharacterized protein</fullName>
    </submittedName>
</protein>
<name>A0A382Q0F9_9ZZZZ</name>
<evidence type="ECO:0000313" key="1">
    <source>
        <dbReference type="EMBL" id="SVC79084.1"/>
    </source>
</evidence>